<keyword evidence="2" id="KW-1185">Reference proteome</keyword>
<dbReference type="Proteomes" id="UP001372338">
    <property type="component" value="Unassembled WGS sequence"/>
</dbReference>
<dbReference type="AlphaFoldDB" id="A0AAN9E196"/>
<comment type="caution">
    <text evidence="1">The sequence shown here is derived from an EMBL/GenBank/DDBJ whole genome shotgun (WGS) entry which is preliminary data.</text>
</comment>
<proteinExistence type="predicted"/>
<name>A0AAN9E196_CROPI</name>
<evidence type="ECO:0000313" key="1">
    <source>
        <dbReference type="EMBL" id="KAK7244669.1"/>
    </source>
</evidence>
<protein>
    <submittedName>
        <fullName evidence="1">Uncharacterized protein</fullName>
    </submittedName>
</protein>
<accession>A0AAN9E196</accession>
<organism evidence="1 2">
    <name type="scientific">Crotalaria pallida</name>
    <name type="common">Smooth rattlebox</name>
    <name type="synonym">Crotalaria striata</name>
    <dbReference type="NCBI Taxonomy" id="3830"/>
    <lineage>
        <taxon>Eukaryota</taxon>
        <taxon>Viridiplantae</taxon>
        <taxon>Streptophyta</taxon>
        <taxon>Embryophyta</taxon>
        <taxon>Tracheophyta</taxon>
        <taxon>Spermatophyta</taxon>
        <taxon>Magnoliopsida</taxon>
        <taxon>eudicotyledons</taxon>
        <taxon>Gunneridae</taxon>
        <taxon>Pentapetalae</taxon>
        <taxon>rosids</taxon>
        <taxon>fabids</taxon>
        <taxon>Fabales</taxon>
        <taxon>Fabaceae</taxon>
        <taxon>Papilionoideae</taxon>
        <taxon>50 kb inversion clade</taxon>
        <taxon>genistoids sensu lato</taxon>
        <taxon>core genistoids</taxon>
        <taxon>Crotalarieae</taxon>
        <taxon>Crotalaria</taxon>
    </lineage>
</organism>
<evidence type="ECO:0000313" key="2">
    <source>
        <dbReference type="Proteomes" id="UP001372338"/>
    </source>
</evidence>
<sequence length="96" mass="10424">MCECISGQFGTVIALANSQTKVWTVLMVIQPNPTLRQGALALEKLSASNSNSYTGKEFIGLTNGSKSKTISATSIQTALSIEFLFNRLSLNFLLFF</sequence>
<gene>
    <name evidence="1" type="ORF">RIF29_39494</name>
</gene>
<dbReference type="EMBL" id="JAYWIO010000008">
    <property type="protein sequence ID" value="KAK7244669.1"/>
    <property type="molecule type" value="Genomic_DNA"/>
</dbReference>
<reference evidence="1 2" key="1">
    <citation type="submission" date="2024-01" db="EMBL/GenBank/DDBJ databases">
        <title>The genomes of 5 underutilized Papilionoideae crops provide insights into root nodulation and disease resistanc.</title>
        <authorList>
            <person name="Yuan L."/>
        </authorList>
    </citation>
    <scope>NUCLEOTIDE SEQUENCE [LARGE SCALE GENOMIC DNA]</scope>
    <source>
        <strain evidence="1">ZHUSHIDOU_FW_LH</strain>
        <tissue evidence="1">Leaf</tissue>
    </source>
</reference>